<dbReference type="AlphaFoldDB" id="A0A0E9TEK7"/>
<evidence type="ECO:0000313" key="1">
    <source>
        <dbReference type="EMBL" id="JAH51872.1"/>
    </source>
</evidence>
<proteinExistence type="predicted"/>
<name>A0A0E9TEK7_ANGAN</name>
<protein>
    <submittedName>
        <fullName evidence="1">Uncharacterized protein</fullName>
    </submittedName>
</protein>
<accession>A0A0E9TEK7</accession>
<sequence length="32" mass="3690">MLPDNICCQLQTSIKLNCLKCHFVIQLIIPVF</sequence>
<reference evidence="1" key="1">
    <citation type="submission" date="2014-11" db="EMBL/GenBank/DDBJ databases">
        <authorList>
            <person name="Amaro Gonzalez C."/>
        </authorList>
    </citation>
    <scope>NUCLEOTIDE SEQUENCE</scope>
</reference>
<organism evidence="1">
    <name type="scientific">Anguilla anguilla</name>
    <name type="common">European freshwater eel</name>
    <name type="synonym">Muraena anguilla</name>
    <dbReference type="NCBI Taxonomy" id="7936"/>
    <lineage>
        <taxon>Eukaryota</taxon>
        <taxon>Metazoa</taxon>
        <taxon>Chordata</taxon>
        <taxon>Craniata</taxon>
        <taxon>Vertebrata</taxon>
        <taxon>Euteleostomi</taxon>
        <taxon>Actinopterygii</taxon>
        <taxon>Neopterygii</taxon>
        <taxon>Teleostei</taxon>
        <taxon>Anguilliformes</taxon>
        <taxon>Anguillidae</taxon>
        <taxon>Anguilla</taxon>
    </lineage>
</organism>
<reference evidence="1" key="2">
    <citation type="journal article" date="2015" name="Fish Shellfish Immunol.">
        <title>Early steps in the European eel (Anguilla anguilla)-Vibrio vulnificus interaction in the gills: Role of the RtxA13 toxin.</title>
        <authorList>
            <person name="Callol A."/>
            <person name="Pajuelo D."/>
            <person name="Ebbesson L."/>
            <person name="Teles M."/>
            <person name="MacKenzie S."/>
            <person name="Amaro C."/>
        </authorList>
    </citation>
    <scope>NUCLEOTIDE SEQUENCE</scope>
</reference>
<dbReference type="EMBL" id="GBXM01056705">
    <property type="protein sequence ID" value="JAH51872.1"/>
    <property type="molecule type" value="Transcribed_RNA"/>
</dbReference>